<dbReference type="KEGG" id="uvi:66067156"/>
<dbReference type="Proteomes" id="UP000027002">
    <property type="component" value="Chromosome 5"/>
</dbReference>
<proteinExistence type="predicted"/>
<feature type="domain" description="GH16" evidence="3">
    <location>
        <begin position="31"/>
        <end position="300"/>
    </location>
</feature>
<keyword evidence="5" id="KW-1185">Reference proteome</keyword>
<evidence type="ECO:0000256" key="1">
    <source>
        <dbReference type="SAM" id="MobiDB-lite"/>
    </source>
</evidence>
<name>A0A8E5HV60_USTVR</name>
<feature type="signal peptide" evidence="2">
    <location>
        <begin position="1"/>
        <end position="18"/>
    </location>
</feature>
<dbReference type="GO" id="GO:0005975">
    <property type="term" value="P:carbohydrate metabolic process"/>
    <property type="evidence" value="ECO:0007669"/>
    <property type="project" value="InterPro"/>
</dbReference>
<dbReference type="PROSITE" id="PS51257">
    <property type="entry name" value="PROKAR_LIPOPROTEIN"/>
    <property type="match status" value="1"/>
</dbReference>
<evidence type="ECO:0000256" key="2">
    <source>
        <dbReference type="SAM" id="SignalP"/>
    </source>
</evidence>
<keyword evidence="2" id="KW-0732">Signal</keyword>
<dbReference type="InterPro" id="IPR013320">
    <property type="entry name" value="ConA-like_dom_sf"/>
</dbReference>
<dbReference type="Gene3D" id="2.60.120.200">
    <property type="match status" value="1"/>
</dbReference>
<gene>
    <name evidence="4" type="ORF">UV8b_06379</name>
</gene>
<dbReference type="PROSITE" id="PS51762">
    <property type="entry name" value="GH16_2"/>
    <property type="match status" value="1"/>
</dbReference>
<dbReference type="PANTHER" id="PTHR38121:SF5">
    <property type="entry name" value="GH16 DOMAIN-CONTAINING PROTEIN"/>
    <property type="match status" value="1"/>
</dbReference>
<evidence type="ECO:0000313" key="4">
    <source>
        <dbReference type="EMBL" id="QUC22138.1"/>
    </source>
</evidence>
<feature type="chain" id="PRO_5034779194" description="GH16 domain-containing protein" evidence="2">
    <location>
        <begin position="19"/>
        <end position="391"/>
    </location>
</feature>
<feature type="compositionally biased region" description="Acidic residues" evidence="1">
    <location>
        <begin position="355"/>
        <end position="367"/>
    </location>
</feature>
<accession>A0A8E5HV60</accession>
<dbReference type="PANTHER" id="PTHR38121">
    <property type="entry name" value="GH16 DOMAIN-CONTAINING PROTEIN"/>
    <property type="match status" value="1"/>
</dbReference>
<dbReference type="GO" id="GO:0004553">
    <property type="term" value="F:hydrolase activity, hydrolyzing O-glycosyl compounds"/>
    <property type="evidence" value="ECO:0007669"/>
    <property type="project" value="InterPro"/>
</dbReference>
<sequence length="391" mass="42542">MHCGKGVGFFFMFAHVGAGTCACGGYSMPDPRQENKSLLFAESLSTDFSAIRDVSQSADWVRQEFNVSAEAGRGRFGKSFLPDNVFLLPQEDVAAGKGTARHGQTVMALRVASRLTESGAVTSAEMDTSRRDLFWGSFRAMMKLARVAGTCAAFFWPCQRGRADTMQYMNDTQEIDMEFLSREFDVGNRVFPVNLVVHSWKSLRDGYDASKSGTLKRVNLAFDPTDDFHEYRFDYLPGLVTFYADGKQIAELTGSDVPSSGGHLILQHWSNGNPTWSGGPPSSDAVALVRYVKAYFNSSNPNHHQDAQGQEGVCRASNDASRNMCPIPEGNSTDNGQGDQASPPDDGAGGRSQENDDDDDGGSSDESDAARPPAMRWIWLVAIGMMGVTDG</sequence>
<evidence type="ECO:0000313" key="5">
    <source>
        <dbReference type="Proteomes" id="UP000027002"/>
    </source>
</evidence>
<dbReference type="GeneID" id="66067156"/>
<dbReference type="SUPFAM" id="SSF49899">
    <property type="entry name" value="Concanavalin A-like lectins/glucanases"/>
    <property type="match status" value="1"/>
</dbReference>
<evidence type="ECO:0000259" key="3">
    <source>
        <dbReference type="PROSITE" id="PS51762"/>
    </source>
</evidence>
<protein>
    <recommendedName>
        <fullName evidence="3">GH16 domain-containing protein</fullName>
    </recommendedName>
</protein>
<dbReference type="CDD" id="cd00413">
    <property type="entry name" value="Glyco_hydrolase_16"/>
    <property type="match status" value="1"/>
</dbReference>
<feature type="compositionally biased region" description="Polar residues" evidence="1">
    <location>
        <begin position="330"/>
        <end position="340"/>
    </location>
</feature>
<dbReference type="EMBL" id="CP072757">
    <property type="protein sequence ID" value="QUC22138.1"/>
    <property type="molecule type" value="Genomic_DNA"/>
</dbReference>
<organism evidence="4 5">
    <name type="scientific">Ustilaginoidea virens</name>
    <name type="common">Rice false smut fungus</name>
    <name type="synonym">Villosiclava virens</name>
    <dbReference type="NCBI Taxonomy" id="1159556"/>
    <lineage>
        <taxon>Eukaryota</taxon>
        <taxon>Fungi</taxon>
        <taxon>Dikarya</taxon>
        <taxon>Ascomycota</taxon>
        <taxon>Pezizomycotina</taxon>
        <taxon>Sordariomycetes</taxon>
        <taxon>Hypocreomycetidae</taxon>
        <taxon>Hypocreales</taxon>
        <taxon>Clavicipitaceae</taxon>
        <taxon>Ustilaginoidea</taxon>
    </lineage>
</organism>
<dbReference type="AlphaFoldDB" id="A0A8E5HV60"/>
<dbReference type="RefSeq" id="XP_042999811.1">
    <property type="nucleotide sequence ID" value="XM_043143876.1"/>
</dbReference>
<dbReference type="Pfam" id="PF00722">
    <property type="entry name" value="Glyco_hydro_16"/>
    <property type="match status" value="1"/>
</dbReference>
<dbReference type="OrthoDB" id="25131at2759"/>
<feature type="region of interest" description="Disordered" evidence="1">
    <location>
        <begin position="300"/>
        <end position="374"/>
    </location>
</feature>
<reference evidence="4" key="1">
    <citation type="submission" date="2020-03" db="EMBL/GenBank/DDBJ databases">
        <title>A mixture of massive structural variations and highly conserved coding sequences in Ustilaginoidea virens genome.</title>
        <authorList>
            <person name="Zhang K."/>
            <person name="Zhao Z."/>
            <person name="Zhang Z."/>
            <person name="Li Y."/>
            <person name="Hsiang T."/>
            <person name="Sun W."/>
        </authorList>
    </citation>
    <scope>NUCLEOTIDE SEQUENCE</scope>
    <source>
        <strain evidence="4">UV-8b</strain>
    </source>
</reference>
<dbReference type="InterPro" id="IPR000757">
    <property type="entry name" value="Beta-glucanase-like"/>
</dbReference>